<proteinExistence type="predicted"/>
<accession>A0ACB8WMD2</accession>
<evidence type="ECO:0000313" key="1">
    <source>
        <dbReference type="EMBL" id="KAI3368987.1"/>
    </source>
</evidence>
<protein>
    <submittedName>
        <fullName evidence="1">Uncharacterized protein</fullName>
    </submittedName>
</protein>
<organism evidence="1 2">
    <name type="scientific">Scortum barcoo</name>
    <name type="common">barcoo grunter</name>
    <dbReference type="NCBI Taxonomy" id="214431"/>
    <lineage>
        <taxon>Eukaryota</taxon>
        <taxon>Metazoa</taxon>
        <taxon>Chordata</taxon>
        <taxon>Craniata</taxon>
        <taxon>Vertebrata</taxon>
        <taxon>Euteleostomi</taxon>
        <taxon>Actinopterygii</taxon>
        <taxon>Neopterygii</taxon>
        <taxon>Teleostei</taxon>
        <taxon>Neoteleostei</taxon>
        <taxon>Acanthomorphata</taxon>
        <taxon>Eupercaria</taxon>
        <taxon>Centrarchiformes</taxon>
        <taxon>Terapontoidei</taxon>
        <taxon>Terapontidae</taxon>
        <taxon>Scortum</taxon>
    </lineage>
</organism>
<gene>
    <name evidence="1" type="ORF">L3Q82_025959</name>
</gene>
<dbReference type="EMBL" id="CM041538">
    <property type="protein sequence ID" value="KAI3368987.1"/>
    <property type="molecule type" value="Genomic_DNA"/>
</dbReference>
<keyword evidence="2" id="KW-1185">Reference proteome</keyword>
<dbReference type="Proteomes" id="UP000831701">
    <property type="component" value="Chromosome 8"/>
</dbReference>
<reference evidence="1" key="1">
    <citation type="submission" date="2022-04" db="EMBL/GenBank/DDBJ databases">
        <title>Jade perch genome.</title>
        <authorList>
            <person name="Chao B."/>
        </authorList>
    </citation>
    <scope>NUCLEOTIDE SEQUENCE</scope>
    <source>
        <strain evidence="1">CB-2022</strain>
    </source>
</reference>
<comment type="caution">
    <text evidence="1">The sequence shown here is derived from an EMBL/GenBank/DDBJ whole genome shotgun (WGS) entry which is preliminary data.</text>
</comment>
<evidence type="ECO:0000313" key="2">
    <source>
        <dbReference type="Proteomes" id="UP000831701"/>
    </source>
</evidence>
<sequence>MEDINSNINADLEVRKLQDLVKKLEQQNEQLRSRSTMSGAVHRPLSDGYDSSALSAGMAAGLAGYPGVGFGGTAGYGALLENSRCLSPRLSYDGISFRRAYDYEGASAAAPVSGVNSLYSDTTGCFADEGETSILDEVEILNLEDMDCLHEDEDSWLYEAKLNSPLQKTLSPIVWCRQALDNPSPEMESAKRSLIHRLDLTLSANKRRSLYGSPYNQQGYGSPYSTNAANSPYSSGFNSPSSTPSRVPIVRQQLMPGNAIHQRNAAAERNPPAVSPQSSVDSELSTSEMDEDSVGSSTTYKLNDVTDVQILARMQEESLRQDYAATASRRSSGSSCHSLRRSTFSDQELDAHSLEDEEEAVHPAFHLPSNRFSPSPRHSPRASPRNSPSRSRSPARSIDYSHSRGSPQPAISRLQQPRHSLQGHGHDLQTNVVKNEEKLRRSLPNLTRSSAAAAQLPEPVKNSRSCESNLQVPNGGSPRHQSQSATAAGQLPRYSTPSRSSPKPKQHLQSPTALRVPSPSKLRTPVTPSPLALRQPVKATSTPGSATSTPTRSLATPRSGLPRPSVSAGGGIPLPRSKLAQPVRRYVHHTV</sequence>
<name>A0ACB8WMD2_9TELE</name>